<dbReference type="Proteomes" id="UP000092932">
    <property type="component" value="Chromosome"/>
</dbReference>
<keyword evidence="2 4" id="KW-0378">Hydrolase</keyword>
<dbReference type="GO" id="GO:0047753">
    <property type="term" value="F:choline-sulfatase activity"/>
    <property type="evidence" value="ECO:0007669"/>
    <property type="project" value="UniProtKB-EC"/>
</dbReference>
<comment type="similarity">
    <text evidence="1">Belongs to the sulfatase family.</text>
</comment>
<dbReference type="InterPro" id="IPR017850">
    <property type="entry name" value="Alkaline_phosphatase_core_sf"/>
</dbReference>
<dbReference type="PANTHER" id="PTHR43751">
    <property type="entry name" value="SULFATASE"/>
    <property type="match status" value="1"/>
</dbReference>
<evidence type="ECO:0000313" key="5">
    <source>
        <dbReference type="Proteomes" id="UP000092932"/>
    </source>
</evidence>
<sequence length="564" mass="63124">MSLTRRQTTMLGLLGLSGCASKSLWPATGKYGTRREVRPNIVLIVFEDMSQRIRAFGDPIARTPWLDAFAEQSVLYPNAFATSGVCAPSRSSLITGVHQQTLGTHHMRTKSPMKGLDAGGPIDYEAVPPPSVKAFPELLRMEGYYTSNNGKTDYQFGDPFTVWDKNGHGADWSGRRNKQPFFAMFNILETHEGYIWPEDRESDDPLINSITEINRRDLRGKRRLIDADEVRIPPYLPNTPIVRRDLATHYDNIAFAERKAGDIVAKLDAEGLLDDTVIIVTTDHGDGLPRMKRTVYDSGIKVPLMVRLPKTKRAGTVDPRLVSFVDLAPTILGLAGADAPPFIQGRDFLNGPLRHYIFAAADRHDEVPGRTKAVRDARFKYIRNCRPDLAVLQHLKFRDALPTMQEIWRLAAKDTLTPEARRLVTAPSSREELYDTVADPDEVRNLVRDNQYQHVLSRLRNAMDAWIICTGDLSAIPERDMVEAMWPRSKQPKTAPPLISVEDNRAILSGDTPGSSIGYSVDNLDASRWIIYAGPVIIHSGMTIKAKAIRYGYAESDTVTYNIV</sequence>
<dbReference type="PANTHER" id="PTHR43751:SF1">
    <property type="entry name" value="SULFATASE ATSG-RELATED"/>
    <property type="match status" value="1"/>
</dbReference>
<dbReference type="KEGG" id="ado:A6F68_00094"/>
<evidence type="ECO:0000259" key="3">
    <source>
        <dbReference type="Pfam" id="PF00884"/>
    </source>
</evidence>
<dbReference type="AlphaFoldDB" id="A0A1B2A8Z1"/>
<protein>
    <submittedName>
        <fullName evidence="4">Choline-sulfatase</fullName>
        <ecNumber evidence="4">3.1.6.6</ecNumber>
    </submittedName>
</protein>
<dbReference type="RefSeq" id="WP_084001452.1">
    <property type="nucleotide sequence ID" value="NZ_CP016591.1"/>
</dbReference>
<dbReference type="STRING" id="692370.A6F68_00094"/>
<dbReference type="PATRIC" id="fig|692370.5.peg.99"/>
<dbReference type="InterPro" id="IPR024607">
    <property type="entry name" value="Sulfatase_CS"/>
</dbReference>
<gene>
    <name evidence="4" type="primary">betC_1</name>
    <name evidence="4" type="ORF">A6F68_00094</name>
</gene>
<dbReference type="Pfam" id="PF00884">
    <property type="entry name" value="Sulfatase"/>
    <property type="match status" value="1"/>
</dbReference>
<organism evidence="4 5">
    <name type="scientific">Tsuneonella dongtanensis</name>
    <dbReference type="NCBI Taxonomy" id="692370"/>
    <lineage>
        <taxon>Bacteria</taxon>
        <taxon>Pseudomonadati</taxon>
        <taxon>Pseudomonadota</taxon>
        <taxon>Alphaproteobacteria</taxon>
        <taxon>Sphingomonadales</taxon>
        <taxon>Erythrobacteraceae</taxon>
        <taxon>Tsuneonella</taxon>
    </lineage>
</organism>
<dbReference type="PROSITE" id="PS51257">
    <property type="entry name" value="PROKAR_LIPOPROTEIN"/>
    <property type="match status" value="1"/>
</dbReference>
<keyword evidence="5" id="KW-1185">Reference proteome</keyword>
<feature type="domain" description="Sulfatase N-terminal" evidence="3">
    <location>
        <begin position="39"/>
        <end position="337"/>
    </location>
</feature>
<evidence type="ECO:0000313" key="4">
    <source>
        <dbReference type="EMBL" id="ANY18630.1"/>
    </source>
</evidence>
<dbReference type="InterPro" id="IPR000917">
    <property type="entry name" value="Sulfatase_N"/>
</dbReference>
<reference evidence="4 5" key="1">
    <citation type="submission" date="2016-07" db="EMBL/GenBank/DDBJ databases">
        <title>Complete genome sequence of Altererythrobacter dongtanensis KCTC 22672, a type strain with esterase isolated from tidal flat.</title>
        <authorList>
            <person name="Cheng H."/>
            <person name="Wu Y.-H."/>
            <person name="Zhou P."/>
            <person name="Huo Y.-Y."/>
            <person name="Wang C.-S."/>
            <person name="Xu X.-W."/>
        </authorList>
    </citation>
    <scope>NUCLEOTIDE SEQUENCE [LARGE SCALE GENOMIC DNA]</scope>
    <source>
        <strain evidence="4 5">KCTC 22672</strain>
    </source>
</reference>
<accession>A0A1B2A8Z1</accession>
<name>A0A1B2A8Z1_9SPHN</name>
<evidence type="ECO:0000256" key="2">
    <source>
        <dbReference type="ARBA" id="ARBA00022801"/>
    </source>
</evidence>
<dbReference type="SUPFAM" id="SSF53649">
    <property type="entry name" value="Alkaline phosphatase-like"/>
    <property type="match status" value="1"/>
</dbReference>
<dbReference type="InterPro" id="IPR052701">
    <property type="entry name" value="GAG_Ulvan_Degrading_Sulfatases"/>
</dbReference>
<evidence type="ECO:0000256" key="1">
    <source>
        <dbReference type="ARBA" id="ARBA00008779"/>
    </source>
</evidence>
<dbReference type="OrthoDB" id="9795675at2"/>
<dbReference type="EC" id="3.1.6.6" evidence="4"/>
<dbReference type="CDD" id="cd16027">
    <property type="entry name" value="SGSH"/>
    <property type="match status" value="1"/>
</dbReference>
<dbReference type="PROSITE" id="PS00523">
    <property type="entry name" value="SULFATASE_1"/>
    <property type="match status" value="1"/>
</dbReference>
<dbReference type="EMBL" id="CP016591">
    <property type="protein sequence ID" value="ANY18630.1"/>
    <property type="molecule type" value="Genomic_DNA"/>
</dbReference>
<dbReference type="Gene3D" id="3.40.720.10">
    <property type="entry name" value="Alkaline Phosphatase, subunit A"/>
    <property type="match status" value="1"/>
</dbReference>
<proteinExistence type="inferred from homology"/>